<gene>
    <name evidence="2" type="ORF">METZ01_LOCUS289924</name>
</gene>
<evidence type="ECO:0000256" key="1">
    <source>
        <dbReference type="ARBA" id="ARBA00022737"/>
    </source>
</evidence>
<reference evidence="2" key="1">
    <citation type="submission" date="2018-05" db="EMBL/GenBank/DDBJ databases">
        <authorList>
            <person name="Lanie J.A."/>
            <person name="Ng W.-L."/>
            <person name="Kazmierczak K.M."/>
            <person name="Andrzejewski T.M."/>
            <person name="Davidsen T.M."/>
            <person name="Wayne K.J."/>
            <person name="Tettelin H."/>
            <person name="Glass J.I."/>
            <person name="Rusch D."/>
            <person name="Podicherti R."/>
            <person name="Tsui H.-C.T."/>
            <person name="Winkler M.E."/>
        </authorList>
    </citation>
    <scope>NUCLEOTIDE SEQUENCE</scope>
</reference>
<proteinExistence type="predicted"/>
<dbReference type="EMBL" id="UINC01087587">
    <property type="protein sequence ID" value="SVC37070.1"/>
    <property type="molecule type" value="Genomic_DNA"/>
</dbReference>
<keyword evidence="1" id="KW-0677">Repeat</keyword>
<sequence length="72" mass="8047">DVRLNPVKVTKVLYGDIFETYEGDMVGGRYEGKGKLSYPNGMIEDGDFEWGAFIHPPPLTEAPLIKDEVTTE</sequence>
<dbReference type="Pfam" id="PF02493">
    <property type="entry name" value="MORN"/>
    <property type="match status" value="1"/>
</dbReference>
<feature type="non-terminal residue" evidence="2">
    <location>
        <position position="1"/>
    </location>
</feature>
<protein>
    <recommendedName>
        <fullName evidence="3">MORN repeat-containing protein 5</fullName>
    </recommendedName>
</protein>
<accession>A0A382LKB7</accession>
<organism evidence="2">
    <name type="scientific">marine metagenome</name>
    <dbReference type="NCBI Taxonomy" id="408172"/>
    <lineage>
        <taxon>unclassified sequences</taxon>
        <taxon>metagenomes</taxon>
        <taxon>ecological metagenomes</taxon>
    </lineage>
</organism>
<dbReference type="InterPro" id="IPR003409">
    <property type="entry name" value="MORN"/>
</dbReference>
<evidence type="ECO:0000313" key="2">
    <source>
        <dbReference type="EMBL" id="SVC37070.1"/>
    </source>
</evidence>
<dbReference type="AlphaFoldDB" id="A0A382LKB7"/>
<name>A0A382LKB7_9ZZZZ</name>
<dbReference type="SUPFAM" id="SSF82185">
    <property type="entry name" value="Histone H3 K4-specific methyltransferase SET7/9 N-terminal domain"/>
    <property type="match status" value="1"/>
</dbReference>
<evidence type="ECO:0008006" key="3">
    <source>
        <dbReference type="Google" id="ProtNLM"/>
    </source>
</evidence>